<dbReference type="EMBL" id="QGKL01000039">
    <property type="protein sequence ID" value="PWQ94504.1"/>
    <property type="molecule type" value="Genomic_DNA"/>
</dbReference>
<dbReference type="AlphaFoldDB" id="A0A317C791"/>
<dbReference type="Gene3D" id="3.40.50.150">
    <property type="entry name" value="Vaccinia Virus protein VP39"/>
    <property type="match status" value="1"/>
</dbReference>
<evidence type="ECO:0000259" key="3">
    <source>
        <dbReference type="Pfam" id="PF10017"/>
    </source>
</evidence>
<dbReference type="InterPro" id="IPR017804">
    <property type="entry name" value="MeTrfase_EgtD-like"/>
</dbReference>
<dbReference type="InterPro" id="IPR051128">
    <property type="entry name" value="EgtD_Methyltrsf_superfamily"/>
</dbReference>
<evidence type="ECO:0000313" key="4">
    <source>
        <dbReference type="EMBL" id="PWQ94504.1"/>
    </source>
</evidence>
<dbReference type="GO" id="GO:0032259">
    <property type="term" value="P:methylation"/>
    <property type="evidence" value="ECO:0007669"/>
    <property type="project" value="UniProtKB-KW"/>
</dbReference>
<evidence type="ECO:0000256" key="2">
    <source>
        <dbReference type="ARBA" id="ARBA00022679"/>
    </source>
</evidence>
<comment type="caution">
    <text evidence="4">The sequence shown here is derived from an EMBL/GenBank/DDBJ whole genome shotgun (WGS) entry which is preliminary data.</text>
</comment>
<gene>
    <name evidence="4" type="ORF">DKT75_14495</name>
</gene>
<dbReference type="PANTHER" id="PTHR43397:SF1">
    <property type="entry name" value="ERGOTHIONEINE BIOSYNTHESIS PROTEIN 1"/>
    <property type="match status" value="1"/>
</dbReference>
<keyword evidence="5" id="KW-1185">Reference proteome</keyword>
<dbReference type="Pfam" id="PF10017">
    <property type="entry name" value="Methyltransf_33"/>
    <property type="match status" value="1"/>
</dbReference>
<keyword evidence="1 4" id="KW-0489">Methyltransferase</keyword>
<dbReference type="PANTHER" id="PTHR43397">
    <property type="entry name" value="ERGOTHIONEINE BIOSYNTHESIS PROTEIN 1"/>
    <property type="match status" value="1"/>
</dbReference>
<accession>A0A317C791</accession>
<dbReference type="InterPro" id="IPR029063">
    <property type="entry name" value="SAM-dependent_MTases_sf"/>
</dbReference>
<keyword evidence="2 4" id="KW-0808">Transferase</keyword>
<dbReference type="RefSeq" id="WP_109824153.1">
    <property type="nucleotide sequence ID" value="NZ_QGKL01000039.1"/>
</dbReference>
<sequence length="319" mass="35402">MNSQFAADVDAGLSKSSKTLPSKYFYDKKGDELFMQIMALPEYYLTRAELEIFTEQTPLLIDALGMNKSQHFELIEMGAGDGSKTKFLLKGLLDQGYDFDYLPIDISGNVLEHLVETLQPELLSLSIKAQQGDYFEILKTLKDSHAPKVVLFLGSNIGNQSDEQAAAFMYSLGENLAPGDRVVLGADLIKPVDVVLPAYNDSQGVTKAFNLNLLTRINRELSGDFDVSQFEHAPEYTEEEGIAKSFIQSKVDQTVTIGAIGQTYSFKAGEKVHVEISRKYNKKVLAGILKDTDFNLVNTLKDSKAYYGDFILERSASES</sequence>
<dbReference type="OrthoDB" id="5289726at2"/>
<feature type="domain" description="Histidine-specific methyltransferase SAM-dependent" evidence="3">
    <location>
        <begin position="5"/>
        <end position="313"/>
    </location>
</feature>
<name>A0A317C791_9GAMM</name>
<proteinExistence type="predicted"/>
<dbReference type="Proteomes" id="UP000245506">
    <property type="component" value="Unassembled WGS sequence"/>
</dbReference>
<reference evidence="4 5" key="1">
    <citation type="submission" date="2018-05" db="EMBL/GenBank/DDBJ databases">
        <title>Leucothrix arctica sp. nov., isolated from Arctic seawater.</title>
        <authorList>
            <person name="Choi A."/>
            <person name="Baek K."/>
        </authorList>
    </citation>
    <scope>NUCLEOTIDE SEQUENCE [LARGE SCALE GENOMIC DNA]</scope>
    <source>
        <strain evidence="4 5">IMCC9719</strain>
    </source>
</reference>
<evidence type="ECO:0000256" key="1">
    <source>
        <dbReference type="ARBA" id="ARBA00022603"/>
    </source>
</evidence>
<organism evidence="4 5">
    <name type="scientific">Leucothrix arctica</name>
    <dbReference type="NCBI Taxonomy" id="1481894"/>
    <lineage>
        <taxon>Bacteria</taxon>
        <taxon>Pseudomonadati</taxon>
        <taxon>Pseudomonadota</taxon>
        <taxon>Gammaproteobacteria</taxon>
        <taxon>Thiotrichales</taxon>
        <taxon>Thiotrichaceae</taxon>
        <taxon>Leucothrix</taxon>
    </lineage>
</organism>
<dbReference type="PIRSF" id="PIRSF018005">
    <property type="entry name" value="UCP018005"/>
    <property type="match status" value="1"/>
</dbReference>
<dbReference type="InterPro" id="IPR019257">
    <property type="entry name" value="MeTrfase_dom"/>
</dbReference>
<dbReference type="SUPFAM" id="SSF53335">
    <property type="entry name" value="S-adenosyl-L-methionine-dependent methyltransferases"/>
    <property type="match status" value="1"/>
</dbReference>
<evidence type="ECO:0000313" key="5">
    <source>
        <dbReference type="Proteomes" id="UP000245506"/>
    </source>
</evidence>
<dbReference type="GO" id="GO:0008168">
    <property type="term" value="F:methyltransferase activity"/>
    <property type="evidence" value="ECO:0007669"/>
    <property type="project" value="UniProtKB-KW"/>
</dbReference>
<protein>
    <submittedName>
        <fullName evidence="4">L-histidine N(Alpha)-methyltransferase</fullName>
    </submittedName>
</protein>